<dbReference type="CDD" id="cd01994">
    <property type="entry name" value="AANH_PF0828-like"/>
    <property type="match status" value="1"/>
</dbReference>
<dbReference type="GO" id="GO:0017183">
    <property type="term" value="P:protein histidyl modification to diphthamide"/>
    <property type="evidence" value="ECO:0007669"/>
    <property type="project" value="TreeGrafter"/>
</dbReference>
<dbReference type="GO" id="GO:0005524">
    <property type="term" value="F:ATP binding"/>
    <property type="evidence" value="ECO:0007669"/>
    <property type="project" value="UniProtKB-KW"/>
</dbReference>
<dbReference type="InterPro" id="IPR006175">
    <property type="entry name" value="YjgF/YER057c/UK114"/>
</dbReference>
<evidence type="ECO:0000256" key="8">
    <source>
        <dbReference type="ARBA" id="ARBA00031552"/>
    </source>
</evidence>
<dbReference type="Gene3D" id="3.30.1330.40">
    <property type="entry name" value="RutC-like"/>
    <property type="match status" value="2"/>
</dbReference>
<dbReference type="EMBL" id="JAEPQZ010000013">
    <property type="protein sequence ID" value="KAG2174188.1"/>
    <property type="molecule type" value="Genomic_DNA"/>
</dbReference>
<dbReference type="Proteomes" id="UP000654370">
    <property type="component" value="Unassembled WGS sequence"/>
</dbReference>
<protein>
    <recommendedName>
        <fullName evidence="3">Diphthine--ammonia ligase</fullName>
        <ecNumber evidence="2">6.3.1.14</ecNumber>
    </recommendedName>
    <alternativeName>
        <fullName evidence="7">Diphthamide synthase</fullName>
    </alternativeName>
    <alternativeName>
        <fullName evidence="8">Diphthamide synthetase</fullName>
    </alternativeName>
</protein>
<dbReference type="FunFam" id="3.40.50.620:FF:000145">
    <property type="entry name" value="ATP-binding domain containing protein"/>
    <property type="match status" value="1"/>
</dbReference>
<dbReference type="EC" id="6.3.1.14" evidence="2"/>
<evidence type="ECO:0000313" key="12">
    <source>
        <dbReference type="EMBL" id="KAG2174188.1"/>
    </source>
</evidence>
<evidence type="ECO:0000256" key="4">
    <source>
        <dbReference type="ARBA" id="ARBA00022598"/>
    </source>
</evidence>
<dbReference type="FunFam" id="3.90.1490.10:FF:000001">
    <property type="entry name" value="Diphthine--ammonia ligase"/>
    <property type="match status" value="1"/>
</dbReference>
<dbReference type="Gene3D" id="3.40.50.620">
    <property type="entry name" value="HUPs"/>
    <property type="match status" value="1"/>
</dbReference>
<evidence type="ECO:0000256" key="10">
    <source>
        <dbReference type="SAM" id="MobiDB-lite"/>
    </source>
</evidence>
<dbReference type="InterPro" id="IPR030662">
    <property type="entry name" value="DPH6/MJ0570"/>
</dbReference>
<gene>
    <name evidence="12" type="ORF">INT43_004209</name>
</gene>
<dbReference type="OrthoDB" id="686384at2759"/>
<feature type="compositionally biased region" description="Acidic residues" evidence="10">
    <location>
        <begin position="528"/>
        <end position="539"/>
    </location>
</feature>
<dbReference type="NCBIfam" id="TIGR00290">
    <property type="entry name" value="MJ0570_dom"/>
    <property type="match status" value="1"/>
</dbReference>
<feature type="region of interest" description="Disordered" evidence="10">
    <location>
        <begin position="526"/>
        <end position="553"/>
    </location>
</feature>
<dbReference type="CDD" id="cd00448">
    <property type="entry name" value="YjgF_YER057c_UK114_family"/>
    <property type="match status" value="1"/>
</dbReference>
<dbReference type="GO" id="GO:0017178">
    <property type="term" value="F:diphthine-ammonia ligase activity"/>
    <property type="evidence" value="ECO:0007669"/>
    <property type="project" value="UniProtKB-EC"/>
</dbReference>
<evidence type="ECO:0000256" key="6">
    <source>
        <dbReference type="ARBA" id="ARBA00022840"/>
    </source>
</evidence>
<sequence>MDSVKQSKHDIDELDSFMYQTVGHDAIHFYAECMDLPLYRREILGSSVLLTPDYVVTRDDETEDLLCLLQDVMDNHPDVEAVSVGAILSNYQRIRVEHVCNRLGLVSMAYLWRRDQKELLSEMASAGVGAILIKVAAMGLSARHLGKSIAEMYPFLCTMNEQYDLHICGEGGEYETFTLDCPLFKKRIVIDEIETVTHDDAAFAPVAYLKFKQCHLEQKSEEEMQSVRDVVTIPRWEESWDRYQDIVVSMQPADSVNGPTFKLPLVDSVKSRQTQYNISNRGDYYAIAGTTAYSNNDLNSTTTAISDIQEETRQCMQNIQKQLKKVDLTWDDVVLMQVYVANMSDFAQINLVYKTFFGINPPPRALVGTALEQPARLQIDIIARRFSLQNSKQTMHVQGMSYWAPANIGPYSQSAVTKELAFIAGQIGMIPHTLDLPQPRSLVSEAALSLRNLENITNVLNQDLAQEAALCYCYVSDRNLLPNAHRAWTAYLQNTSAPPSMFVAVTSLPKNALIEWQVILGVKNSMPDSDDSDDSDEDDKPAKAIDAKPPGSTITERSDILVETQIWSSDTMYFAASYATINDDTLPLDSLIDIILADIGKSISVFGNGWHSILAIRVFYCLQQDESSSSKLEEAFKQRFSNMSPSSQPALTMVPATAIGPDAQASLAVCIQAVK</sequence>
<evidence type="ECO:0000256" key="9">
    <source>
        <dbReference type="ARBA" id="ARBA00048108"/>
    </source>
</evidence>
<comment type="pathway">
    <text evidence="1">Protein modification; peptidyl-diphthamide biosynthesis.</text>
</comment>
<evidence type="ECO:0000256" key="7">
    <source>
        <dbReference type="ARBA" id="ARBA00029814"/>
    </source>
</evidence>
<keyword evidence="6" id="KW-0067">ATP-binding</keyword>
<dbReference type="InterPro" id="IPR035959">
    <property type="entry name" value="RutC-like_sf"/>
</dbReference>
<dbReference type="AlphaFoldDB" id="A0A8H7UBU7"/>
<accession>A0A8H7UBU7</accession>
<dbReference type="Gene3D" id="3.90.1490.10">
    <property type="entry name" value="putative n-type atp pyrophosphatase, domain 2"/>
    <property type="match status" value="1"/>
</dbReference>
<reference evidence="12" key="1">
    <citation type="submission" date="2020-12" db="EMBL/GenBank/DDBJ databases">
        <title>Metabolic potential, ecology and presence of endohyphal bacteria is reflected in genomic diversity of Mucoromycotina.</title>
        <authorList>
            <person name="Muszewska A."/>
            <person name="Okrasinska A."/>
            <person name="Steczkiewicz K."/>
            <person name="Drgas O."/>
            <person name="Orlowska M."/>
            <person name="Perlinska-Lenart U."/>
            <person name="Aleksandrzak-Piekarczyk T."/>
            <person name="Szatraj K."/>
            <person name="Zielenkiewicz U."/>
            <person name="Pilsyk S."/>
            <person name="Malc E."/>
            <person name="Mieczkowski P."/>
            <person name="Kruszewska J.S."/>
            <person name="Biernat P."/>
            <person name="Pawlowska J."/>
        </authorList>
    </citation>
    <scope>NUCLEOTIDE SEQUENCE</scope>
    <source>
        <strain evidence="12">WA0000067209</strain>
    </source>
</reference>
<dbReference type="Pfam" id="PF01042">
    <property type="entry name" value="Ribonuc_L-PSP"/>
    <property type="match status" value="2"/>
</dbReference>
<dbReference type="PANTHER" id="PTHR12196">
    <property type="entry name" value="DOMAIN OF UNKNOWN FUNCTION 71 DUF71 -CONTAINING PROTEIN"/>
    <property type="match status" value="1"/>
</dbReference>
<keyword evidence="4" id="KW-0436">Ligase</keyword>
<keyword evidence="5" id="KW-0547">Nucleotide-binding</keyword>
<dbReference type="Pfam" id="PF01902">
    <property type="entry name" value="Diphthami_syn_2"/>
    <property type="match status" value="1"/>
</dbReference>
<dbReference type="InterPro" id="IPR014729">
    <property type="entry name" value="Rossmann-like_a/b/a_fold"/>
</dbReference>
<name>A0A8H7UBU7_MORIS</name>
<evidence type="ECO:0000259" key="11">
    <source>
        <dbReference type="Pfam" id="PF01902"/>
    </source>
</evidence>
<evidence type="ECO:0000256" key="1">
    <source>
        <dbReference type="ARBA" id="ARBA00005156"/>
    </source>
</evidence>
<keyword evidence="13" id="KW-1185">Reference proteome</keyword>
<comment type="catalytic activity">
    <reaction evidence="9">
        <text>diphthine-[translation elongation factor 2] + NH4(+) + ATP = diphthamide-[translation elongation factor 2] + AMP + diphosphate + H(+)</text>
        <dbReference type="Rhea" id="RHEA:19753"/>
        <dbReference type="Rhea" id="RHEA-COMP:10172"/>
        <dbReference type="Rhea" id="RHEA-COMP:10174"/>
        <dbReference type="ChEBI" id="CHEBI:15378"/>
        <dbReference type="ChEBI" id="CHEBI:16692"/>
        <dbReference type="ChEBI" id="CHEBI:28938"/>
        <dbReference type="ChEBI" id="CHEBI:30616"/>
        <dbReference type="ChEBI" id="CHEBI:33019"/>
        <dbReference type="ChEBI" id="CHEBI:82696"/>
        <dbReference type="ChEBI" id="CHEBI:456215"/>
        <dbReference type="EC" id="6.3.1.14"/>
    </reaction>
</comment>
<evidence type="ECO:0000313" key="13">
    <source>
        <dbReference type="Proteomes" id="UP000654370"/>
    </source>
</evidence>
<dbReference type="SUPFAM" id="SSF52402">
    <property type="entry name" value="Adenine nucleotide alpha hydrolases-like"/>
    <property type="match status" value="1"/>
</dbReference>
<evidence type="ECO:0000256" key="3">
    <source>
        <dbReference type="ARBA" id="ARBA00018426"/>
    </source>
</evidence>
<proteinExistence type="predicted"/>
<feature type="domain" description="Diphthamide synthase" evidence="11">
    <location>
        <begin position="14"/>
        <end position="206"/>
    </location>
</feature>
<dbReference type="InterPro" id="IPR002761">
    <property type="entry name" value="Diphthami_syn_dom"/>
</dbReference>
<dbReference type="SUPFAM" id="SSF55298">
    <property type="entry name" value="YjgF-like"/>
    <property type="match status" value="2"/>
</dbReference>
<comment type="caution">
    <text evidence="12">The sequence shown here is derived from an EMBL/GenBank/DDBJ whole genome shotgun (WGS) entry which is preliminary data.</text>
</comment>
<organism evidence="12 13">
    <name type="scientific">Mortierella isabellina</name>
    <name type="common">Filamentous fungus</name>
    <name type="synonym">Umbelopsis isabellina</name>
    <dbReference type="NCBI Taxonomy" id="91625"/>
    <lineage>
        <taxon>Eukaryota</taxon>
        <taxon>Fungi</taxon>
        <taxon>Fungi incertae sedis</taxon>
        <taxon>Mucoromycota</taxon>
        <taxon>Mucoromycotina</taxon>
        <taxon>Umbelopsidomycetes</taxon>
        <taxon>Umbelopsidales</taxon>
        <taxon>Umbelopsidaceae</taxon>
        <taxon>Umbelopsis</taxon>
    </lineage>
</organism>
<dbReference type="CDD" id="cd06156">
    <property type="entry name" value="eu_AANH_C_2"/>
    <property type="match status" value="1"/>
</dbReference>
<dbReference type="PANTHER" id="PTHR12196:SF2">
    <property type="entry name" value="DIPHTHINE--AMMONIA LIGASE"/>
    <property type="match status" value="1"/>
</dbReference>
<evidence type="ECO:0000256" key="5">
    <source>
        <dbReference type="ARBA" id="ARBA00022741"/>
    </source>
</evidence>
<evidence type="ECO:0000256" key="2">
    <source>
        <dbReference type="ARBA" id="ARBA00012089"/>
    </source>
</evidence>